<evidence type="ECO:0000256" key="2">
    <source>
        <dbReference type="ARBA" id="ARBA00007639"/>
    </source>
</evidence>
<dbReference type="GO" id="GO:0030246">
    <property type="term" value="F:carbohydrate binding"/>
    <property type="evidence" value="ECO:0007669"/>
    <property type="project" value="UniProtKB-ARBA"/>
</dbReference>
<feature type="domain" description="Periplasmic binding protein" evidence="4">
    <location>
        <begin position="28"/>
        <end position="283"/>
    </location>
</feature>
<dbReference type="Gene3D" id="3.40.50.2300">
    <property type="match status" value="2"/>
</dbReference>
<dbReference type="PANTHER" id="PTHR46847">
    <property type="entry name" value="D-ALLOSE-BINDING PERIPLASMIC PROTEIN-RELATED"/>
    <property type="match status" value="1"/>
</dbReference>
<evidence type="ECO:0000256" key="3">
    <source>
        <dbReference type="ARBA" id="ARBA00022729"/>
    </source>
</evidence>
<reference evidence="5 6" key="1">
    <citation type="submission" date="2019-03" db="EMBL/GenBank/DDBJ databases">
        <title>Genomic Encyclopedia of Type Strains, Phase IV (KMG-IV): sequencing the most valuable type-strain genomes for metagenomic binning, comparative biology and taxonomic classification.</title>
        <authorList>
            <person name="Goeker M."/>
        </authorList>
    </citation>
    <scope>NUCLEOTIDE SEQUENCE [LARGE SCALE GENOMIC DNA]</scope>
    <source>
        <strain evidence="5 6">DSM 25964</strain>
    </source>
</reference>
<sequence>MKRTAVLLAAIAVVLAAAGYGAAKEISVGFIATNFSAEAQARVANSFEKLAKDKGWDVKMLNSAGSIETQSNQLENLYQMKVDAVVMAMAHPQEIRPALDKLVEAKIPVITIDSGYVDGVVADITADNFAMGAKASTFLMDTIGGQGNIIVIKFEKHYGTRRRGKVLDVVLTEYPGVKILAEYSVVATKRFMDDTRAAMETYATRFGDQIDGVWCAFDQLAYVAGDVLQERGNKKAVIVGVDGNQETFRRIGAGQMAATVAQPFEAMAGKAIELVNALAVEGKTVEEATGGRKIFYMDAPLIDRTSLPE</sequence>
<comment type="similarity">
    <text evidence="2">Belongs to the bacterial solute-binding protein 2 family.</text>
</comment>
<organism evidence="5 6">
    <name type="scientific">Aminivibrio pyruvatiphilus</name>
    <dbReference type="NCBI Taxonomy" id="1005740"/>
    <lineage>
        <taxon>Bacteria</taxon>
        <taxon>Thermotogati</taxon>
        <taxon>Synergistota</taxon>
        <taxon>Synergistia</taxon>
        <taxon>Synergistales</taxon>
        <taxon>Aminobacteriaceae</taxon>
        <taxon>Aminivibrio</taxon>
    </lineage>
</organism>
<dbReference type="Pfam" id="PF13407">
    <property type="entry name" value="Peripla_BP_4"/>
    <property type="match status" value="1"/>
</dbReference>
<dbReference type="SUPFAM" id="SSF53822">
    <property type="entry name" value="Periplasmic binding protein-like I"/>
    <property type="match status" value="1"/>
</dbReference>
<dbReference type="CDD" id="cd01536">
    <property type="entry name" value="PBP1_ABC_sugar_binding-like"/>
    <property type="match status" value="1"/>
</dbReference>
<name>A0A4R8M4L1_9BACT</name>
<dbReference type="RefSeq" id="WP_133957635.1">
    <property type="nucleotide sequence ID" value="NZ_SORI01000009.1"/>
</dbReference>
<accession>A0A4R8M4L1</accession>
<comment type="subcellular location">
    <subcellularLocation>
        <location evidence="1">Cell envelope</location>
    </subcellularLocation>
</comment>
<dbReference type="EMBL" id="SORI01000009">
    <property type="protein sequence ID" value="TDY60170.1"/>
    <property type="molecule type" value="Genomic_DNA"/>
</dbReference>
<evidence type="ECO:0000313" key="5">
    <source>
        <dbReference type="EMBL" id="TDY60170.1"/>
    </source>
</evidence>
<dbReference type="Proteomes" id="UP000295066">
    <property type="component" value="Unassembled WGS sequence"/>
</dbReference>
<evidence type="ECO:0000313" key="6">
    <source>
        <dbReference type="Proteomes" id="UP000295066"/>
    </source>
</evidence>
<dbReference type="GO" id="GO:0030313">
    <property type="term" value="C:cell envelope"/>
    <property type="evidence" value="ECO:0007669"/>
    <property type="project" value="UniProtKB-SubCell"/>
</dbReference>
<keyword evidence="6" id="KW-1185">Reference proteome</keyword>
<evidence type="ECO:0000259" key="4">
    <source>
        <dbReference type="Pfam" id="PF13407"/>
    </source>
</evidence>
<evidence type="ECO:0000256" key="1">
    <source>
        <dbReference type="ARBA" id="ARBA00004196"/>
    </source>
</evidence>
<keyword evidence="3" id="KW-0732">Signal</keyword>
<comment type="caution">
    <text evidence="5">The sequence shown here is derived from an EMBL/GenBank/DDBJ whole genome shotgun (WGS) entry which is preliminary data.</text>
</comment>
<dbReference type="InterPro" id="IPR025997">
    <property type="entry name" value="SBP_2_dom"/>
</dbReference>
<gene>
    <name evidence="5" type="ORF">C8D99_10924</name>
</gene>
<dbReference type="OrthoDB" id="44362at2"/>
<dbReference type="InterPro" id="IPR028082">
    <property type="entry name" value="Peripla_BP_I"/>
</dbReference>
<proteinExistence type="inferred from homology"/>
<dbReference type="AlphaFoldDB" id="A0A4R8M4L1"/>
<dbReference type="PANTHER" id="PTHR46847:SF1">
    <property type="entry name" value="D-ALLOSE-BINDING PERIPLASMIC PROTEIN-RELATED"/>
    <property type="match status" value="1"/>
</dbReference>
<protein>
    <submittedName>
        <fullName evidence="5">Monosaccharide ABC transporter substrate-binding protein (CUT2 family)</fullName>
    </submittedName>
</protein>